<dbReference type="OrthoDB" id="5135119at2759"/>
<dbReference type="Proteomes" id="UP001165063">
    <property type="component" value="Unassembled WGS sequence"/>
</dbReference>
<comment type="caution">
    <text evidence="2">The sequence shown here is derived from an EMBL/GenBank/DDBJ whole genome shotgun (WGS) entry which is preliminary data.</text>
</comment>
<accession>A0A9W7DG27</accession>
<evidence type="ECO:0000313" key="3">
    <source>
        <dbReference type="Proteomes" id="UP001165063"/>
    </source>
</evidence>
<organism evidence="2 3">
    <name type="scientific">Ambrosiozyma monospora</name>
    <name type="common">Yeast</name>
    <name type="synonym">Endomycopsis monosporus</name>
    <dbReference type="NCBI Taxonomy" id="43982"/>
    <lineage>
        <taxon>Eukaryota</taxon>
        <taxon>Fungi</taxon>
        <taxon>Dikarya</taxon>
        <taxon>Ascomycota</taxon>
        <taxon>Saccharomycotina</taxon>
        <taxon>Pichiomycetes</taxon>
        <taxon>Pichiales</taxon>
        <taxon>Pichiaceae</taxon>
        <taxon>Ambrosiozyma</taxon>
    </lineage>
</organism>
<dbReference type="Pfam" id="PF08190">
    <property type="entry name" value="PIH1"/>
    <property type="match status" value="1"/>
</dbReference>
<dbReference type="InterPro" id="IPR012981">
    <property type="entry name" value="PIH1_N"/>
</dbReference>
<protein>
    <submittedName>
        <fullName evidence="2">Unnamed protein product</fullName>
    </submittedName>
</protein>
<dbReference type="EMBL" id="BSXU01002286">
    <property type="protein sequence ID" value="GMG36122.1"/>
    <property type="molecule type" value="Genomic_DNA"/>
</dbReference>
<gene>
    <name evidence="2" type="ORF">Amon01_000462700</name>
</gene>
<feature type="domain" description="PIH1 N-terminal" evidence="1">
    <location>
        <begin position="2"/>
        <end position="63"/>
    </location>
</feature>
<evidence type="ECO:0000313" key="2">
    <source>
        <dbReference type="EMBL" id="GMG36122.1"/>
    </source>
</evidence>
<sequence length="315" mass="35001">MENKWEIPILCSSDGVRHDKDKKGARSLVIDCVINDRMMRWCELNKDLKLILIEWCFEAVEFKEDQSQVEVGINIRSGGTVGVSSSSLSLIIDRDVMVVPKRTYMGGDGYPPDMEVDLGALQMESDEIHEAVKSIAEEAKSENGEQEQSGESTIDLLAKLKQGGSNNQEEKKVKKPIIEEIDEFEVKKIKEKSEERTKLKTIGKSSTITKAKTGSEAKRKSVIEKELSEKYKGKKLLMKIGVDVEVAEDDQVEVAVNWKRSVAKLSYGKGGAGKFRSVEVALPQGEEGDDADASSPKGKMCGVFVRNEKSLYVFT</sequence>
<reference evidence="2" key="1">
    <citation type="submission" date="2023-04" db="EMBL/GenBank/DDBJ databases">
        <title>Ambrosiozyma monospora NBRC 1965.</title>
        <authorList>
            <person name="Ichikawa N."/>
            <person name="Sato H."/>
            <person name="Tonouchi N."/>
        </authorList>
    </citation>
    <scope>NUCLEOTIDE SEQUENCE</scope>
    <source>
        <strain evidence="2">NBRC 1965</strain>
    </source>
</reference>
<keyword evidence="3" id="KW-1185">Reference proteome</keyword>
<dbReference type="AlphaFoldDB" id="A0A9W7DG27"/>
<name>A0A9W7DG27_AMBMO</name>
<evidence type="ECO:0000259" key="1">
    <source>
        <dbReference type="Pfam" id="PF08190"/>
    </source>
</evidence>
<proteinExistence type="predicted"/>